<dbReference type="Pfam" id="PF07714">
    <property type="entry name" value="PK_Tyr_Ser-Thr"/>
    <property type="match status" value="1"/>
</dbReference>
<evidence type="ECO:0000256" key="2">
    <source>
        <dbReference type="ARBA" id="ARBA00022527"/>
    </source>
</evidence>
<comment type="similarity">
    <text evidence="1">Belongs to the protein kinase superfamily. TKL Ser/Thr protein kinase family.</text>
</comment>
<evidence type="ECO:0000256" key="3">
    <source>
        <dbReference type="ARBA" id="ARBA00022679"/>
    </source>
</evidence>
<evidence type="ECO:0000256" key="5">
    <source>
        <dbReference type="ARBA" id="ARBA00022777"/>
    </source>
</evidence>
<evidence type="ECO:0000256" key="4">
    <source>
        <dbReference type="ARBA" id="ARBA00022741"/>
    </source>
</evidence>
<evidence type="ECO:0000259" key="7">
    <source>
        <dbReference type="PROSITE" id="PS50011"/>
    </source>
</evidence>
<evidence type="ECO:0000313" key="9">
    <source>
        <dbReference type="Proteomes" id="UP000266673"/>
    </source>
</evidence>
<evidence type="ECO:0000256" key="1">
    <source>
        <dbReference type="ARBA" id="ARBA00005843"/>
    </source>
</evidence>
<keyword evidence="2" id="KW-0723">Serine/threonine-protein kinase</keyword>
<keyword evidence="4" id="KW-0547">Nucleotide-binding</keyword>
<keyword evidence="5 8" id="KW-0418">Kinase</keyword>
<reference evidence="8 9" key="1">
    <citation type="submission" date="2018-06" db="EMBL/GenBank/DDBJ databases">
        <title>Comparative genomics reveals the genomic features of Rhizophagus irregularis, R. cerebriforme, R. diaphanum and Gigaspora rosea, and their symbiotic lifestyle signature.</title>
        <authorList>
            <person name="Morin E."/>
            <person name="San Clemente H."/>
            <person name="Chen E.C.H."/>
            <person name="De La Providencia I."/>
            <person name="Hainaut M."/>
            <person name="Kuo A."/>
            <person name="Kohler A."/>
            <person name="Murat C."/>
            <person name="Tang N."/>
            <person name="Roy S."/>
            <person name="Loubradou J."/>
            <person name="Henrissat B."/>
            <person name="Grigoriev I.V."/>
            <person name="Corradi N."/>
            <person name="Roux C."/>
            <person name="Martin F.M."/>
        </authorList>
    </citation>
    <scope>NUCLEOTIDE SEQUENCE [LARGE SCALE GENOMIC DNA]</scope>
    <source>
        <strain evidence="8 9">DAOM 194757</strain>
    </source>
</reference>
<gene>
    <name evidence="8" type="ORF">C2G38_179035</name>
</gene>
<dbReference type="InterPro" id="IPR000719">
    <property type="entry name" value="Prot_kinase_dom"/>
</dbReference>
<comment type="caution">
    <text evidence="8">The sequence shown here is derived from an EMBL/GenBank/DDBJ whole genome shotgun (WGS) entry which is preliminary data.</text>
</comment>
<dbReference type="InterPro" id="IPR001245">
    <property type="entry name" value="Ser-Thr/Tyr_kinase_cat_dom"/>
</dbReference>
<evidence type="ECO:0000256" key="6">
    <source>
        <dbReference type="ARBA" id="ARBA00022840"/>
    </source>
</evidence>
<dbReference type="InterPro" id="IPR050940">
    <property type="entry name" value="Actin_reg-Ser/Thr_kinase"/>
</dbReference>
<dbReference type="InterPro" id="IPR011009">
    <property type="entry name" value="Kinase-like_dom_sf"/>
</dbReference>
<accession>A0A397UM78</accession>
<evidence type="ECO:0000313" key="8">
    <source>
        <dbReference type="EMBL" id="RIB10571.1"/>
    </source>
</evidence>
<dbReference type="OrthoDB" id="10261027at2759"/>
<dbReference type="EMBL" id="QKWP01001233">
    <property type="protein sequence ID" value="RIB10571.1"/>
    <property type="molecule type" value="Genomic_DNA"/>
</dbReference>
<proteinExistence type="inferred from homology"/>
<dbReference type="Proteomes" id="UP000266673">
    <property type="component" value="Unassembled WGS sequence"/>
</dbReference>
<keyword evidence="3" id="KW-0808">Transferase</keyword>
<feature type="domain" description="Protein kinase" evidence="7">
    <location>
        <begin position="1"/>
        <end position="63"/>
    </location>
</feature>
<dbReference type="AlphaFoldDB" id="A0A397UM78"/>
<dbReference type="PANTHER" id="PTHR46485">
    <property type="entry name" value="LIM DOMAIN KINASE 1"/>
    <property type="match status" value="1"/>
</dbReference>
<dbReference type="GO" id="GO:0004674">
    <property type="term" value="F:protein serine/threonine kinase activity"/>
    <property type="evidence" value="ECO:0007669"/>
    <property type="project" value="UniProtKB-KW"/>
</dbReference>
<dbReference type="PROSITE" id="PS50011">
    <property type="entry name" value="PROTEIN_KINASE_DOM"/>
    <property type="match status" value="1"/>
</dbReference>
<dbReference type="PANTHER" id="PTHR46485:SF5">
    <property type="entry name" value="CENTER DIVIDER, ISOFORM A"/>
    <property type="match status" value="1"/>
</dbReference>
<keyword evidence="9" id="KW-1185">Reference proteome</keyword>
<keyword evidence="6" id="KW-0067">ATP-binding</keyword>
<sequence length="63" mass="7440">MILEYANEGTLRQYLETNFTRLQWTDKLNIAKEITLGLLFLHSHDIIHRDLHSNNILIHEGKP</sequence>
<name>A0A397UM78_9GLOM</name>
<dbReference type="Gene3D" id="1.10.510.10">
    <property type="entry name" value="Transferase(Phosphotransferase) domain 1"/>
    <property type="match status" value="1"/>
</dbReference>
<dbReference type="SUPFAM" id="SSF56112">
    <property type="entry name" value="Protein kinase-like (PK-like)"/>
    <property type="match status" value="1"/>
</dbReference>
<organism evidence="8 9">
    <name type="scientific">Gigaspora rosea</name>
    <dbReference type="NCBI Taxonomy" id="44941"/>
    <lineage>
        <taxon>Eukaryota</taxon>
        <taxon>Fungi</taxon>
        <taxon>Fungi incertae sedis</taxon>
        <taxon>Mucoromycota</taxon>
        <taxon>Glomeromycotina</taxon>
        <taxon>Glomeromycetes</taxon>
        <taxon>Diversisporales</taxon>
        <taxon>Gigasporaceae</taxon>
        <taxon>Gigaspora</taxon>
    </lineage>
</organism>
<protein>
    <submittedName>
        <fullName evidence="8">Kinase-like domain-containing protein</fullName>
    </submittedName>
</protein>
<dbReference type="GO" id="GO:0005524">
    <property type="term" value="F:ATP binding"/>
    <property type="evidence" value="ECO:0007669"/>
    <property type="project" value="UniProtKB-KW"/>
</dbReference>